<evidence type="ECO:0000313" key="5">
    <source>
        <dbReference type="Proteomes" id="UP001249851"/>
    </source>
</evidence>
<accession>A0AAD9QNB8</accession>
<evidence type="ECO:0000259" key="3">
    <source>
        <dbReference type="PROSITE" id="PS50175"/>
    </source>
</evidence>
<dbReference type="Proteomes" id="UP001249851">
    <property type="component" value="Unassembled WGS sequence"/>
</dbReference>
<feature type="domain" description="Peptidase A2" evidence="3">
    <location>
        <begin position="299"/>
        <end position="380"/>
    </location>
</feature>
<feature type="region of interest" description="Disordered" evidence="2">
    <location>
        <begin position="178"/>
        <end position="214"/>
    </location>
</feature>
<evidence type="ECO:0000256" key="1">
    <source>
        <dbReference type="ARBA" id="ARBA00022801"/>
    </source>
</evidence>
<comment type="caution">
    <text evidence="4">The sequence shown here is derived from an EMBL/GenBank/DDBJ whole genome shotgun (WGS) entry which is preliminary data.</text>
</comment>
<dbReference type="SUPFAM" id="SSF50630">
    <property type="entry name" value="Acid proteases"/>
    <property type="match status" value="1"/>
</dbReference>
<dbReference type="PROSITE" id="PS50175">
    <property type="entry name" value="ASP_PROT_RETROV"/>
    <property type="match status" value="1"/>
</dbReference>
<dbReference type="Gene3D" id="2.40.70.10">
    <property type="entry name" value="Acid Proteases"/>
    <property type="match status" value="1"/>
</dbReference>
<dbReference type="InterPro" id="IPR001969">
    <property type="entry name" value="Aspartic_peptidase_AS"/>
</dbReference>
<dbReference type="PROSITE" id="PS00141">
    <property type="entry name" value="ASP_PROTEASE"/>
    <property type="match status" value="1"/>
</dbReference>
<proteinExistence type="predicted"/>
<feature type="region of interest" description="Disordered" evidence="2">
    <location>
        <begin position="486"/>
        <end position="527"/>
    </location>
</feature>
<dbReference type="InterPro" id="IPR001995">
    <property type="entry name" value="Peptidase_A2_cat"/>
</dbReference>
<dbReference type="EMBL" id="JARQWQ010000022">
    <property type="protein sequence ID" value="KAK2564428.1"/>
    <property type="molecule type" value="Genomic_DNA"/>
</dbReference>
<evidence type="ECO:0000313" key="4">
    <source>
        <dbReference type="EMBL" id="KAK2564428.1"/>
    </source>
</evidence>
<evidence type="ECO:0000256" key="2">
    <source>
        <dbReference type="SAM" id="MobiDB-lite"/>
    </source>
</evidence>
<reference evidence="4" key="2">
    <citation type="journal article" date="2023" name="Science">
        <title>Genomic signatures of disease resistance in endangered staghorn corals.</title>
        <authorList>
            <person name="Vollmer S.V."/>
            <person name="Selwyn J.D."/>
            <person name="Despard B.A."/>
            <person name="Roesel C.L."/>
        </authorList>
    </citation>
    <scope>NUCLEOTIDE SEQUENCE</scope>
    <source>
        <strain evidence="4">K2</strain>
    </source>
</reference>
<dbReference type="AlphaFoldDB" id="A0AAD9QNB8"/>
<dbReference type="GO" id="GO:0006508">
    <property type="term" value="P:proteolysis"/>
    <property type="evidence" value="ECO:0007669"/>
    <property type="project" value="InterPro"/>
</dbReference>
<reference evidence="4" key="1">
    <citation type="journal article" date="2023" name="G3 (Bethesda)">
        <title>Whole genome assembly and annotation of the endangered Caribbean coral Acropora cervicornis.</title>
        <authorList>
            <person name="Selwyn J.D."/>
            <person name="Vollmer S.V."/>
        </authorList>
    </citation>
    <scope>NUCLEOTIDE SEQUENCE</scope>
    <source>
        <strain evidence="4">K2</strain>
    </source>
</reference>
<dbReference type="GO" id="GO:0004190">
    <property type="term" value="F:aspartic-type endopeptidase activity"/>
    <property type="evidence" value="ECO:0007669"/>
    <property type="project" value="InterPro"/>
</dbReference>
<sequence>MAVSLPTFPAFQVHLDGNVGPRWKKWLARFENLTIGMGIEDEKRKRALLLHYSGPEVDEIFDTLEDTGKDKDYKKAVEKLTAHFSPQVNTTYEVYNFRKAQQNEGESFDSFHTRLRTLAKTCEFADADEEIKEQIILSCKSNALRRKALREDLDLTALLKAGRALELSETQAKEVKSDKTTVNVVNDKRKSEKRSKKGGKGCRRERHSGSHKESRKFDEATKCRNCGGTYPHKDLCPARNKKCTSCGKLNHFAKVCRTVPPDSVKRVTEEEGTDDDDYVYAIGEKKQPMCRLEIDGEYLEMMLDSGASVNLIDEVTYKRIYKGKAKTLEQAKRRIFSYGSPTPLPLLGTIQAEITAESSSTSATLHVVKGSSGNLLGYDTAQRLGLLKIVNQETRKIMAERDAEQKSKIKAYADSKLGTKPSDIKPGDTVLVRQPKKNKLSTLFNPEPLVVKGKKGSMVTASDGLKSITRNSSMFKVIPPNLKAEEDRREQEVLEDFPAEQAVDPDLPGANDGNLRRSQRQRRPPARLSDYVQIIY</sequence>
<organism evidence="4 5">
    <name type="scientific">Acropora cervicornis</name>
    <name type="common">Staghorn coral</name>
    <dbReference type="NCBI Taxonomy" id="6130"/>
    <lineage>
        <taxon>Eukaryota</taxon>
        <taxon>Metazoa</taxon>
        <taxon>Cnidaria</taxon>
        <taxon>Anthozoa</taxon>
        <taxon>Hexacorallia</taxon>
        <taxon>Scleractinia</taxon>
        <taxon>Astrocoeniina</taxon>
        <taxon>Acroporidae</taxon>
        <taxon>Acropora</taxon>
    </lineage>
</organism>
<dbReference type="InterPro" id="IPR021109">
    <property type="entry name" value="Peptidase_aspartic_dom_sf"/>
</dbReference>
<name>A0AAD9QNB8_ACRCE</name>
<keyword evidence="1" id="KW-0378">Hydrolase</keyword>
<keyword evidence="5" id="KW-1185">Reference proteome</keyword>
<feature type="compositionally biased region" description="Basic residues" evidence="2">
    <location>
        <begin position="191"/>
        <end position="206"/>
    </location>
</feature>
<gene>
    <name evidence="4" type="ORF">P5673_011858</name>
</gene>
<dbReference type="PANTHER" id="PTHR33198">
    <property type="entry name" value="ANK_REP_REGION DOMAIN-CONTAINING PROTEIN-RELATED"/>
    <property type="match status" value="1"/>
</dbReference>
<dbReference type="PANTHER" id="PTHR33198:SF20">
    <property type="entry name" value="RETROTRANSPOSON GAG DOMAIN-CONTAINING PROTEIN"/>
    <property type="match status" value="1"/>
</dbReference>
<protein>
    <recommendedName>
        <fullName evidence="3">Peptidase A2 domain-containing protein</fullName>
    </recommendedName>
</protein>